<reference evidence="2" key="5">
    <citation type="journal article" date="2021" name="G3 (Bethesda)">
        <title>Aegilops tauschii genome assembly Aet v5.0 features greater sequence contiguity and improved annotation.</title>
        <authorList>
            <person name="Wang L."/>
            <person name="Zhu T."/>
            <person name="Rodriguez J.C."/>
            <person name="Deal K.R."/>
            <person name="Dubcovsky J."/>
            <person name="McGuire P.E."/>
            <person name="Lux T."/>
            <person name="Spannagl M."/>
            <person name="Mayer K.F.X."/>
            <person name="Baldrich P."/>
            <person name="Meyers B.C."/>
            <person name="Huo N."/>
            <person name="Gu Y.Q."/>
            <person name="Zhou H."/>
            <person name="Devos K.M."/>
            <person name="Bennetzen J.L."/>
            <person name="Unver T."/>
            <person name="Budak H."/>
            <person name="Gulick P.J."/>
            <person name="Galiba G."/>
            <person name="Kalapos B."/>
            <person name="Nelson D.R."/>
            <person name="Li P."/>
            <person name="You F.M."/>
            <person name="Luo M.C."/>
            <person name="Dvorak J."/>
        </authorList>
    </citation>
    <scope>NUCLEOTIDE SEQUENCE [LARGE SCALE GENOMIC DNA]</scope>
    <source>
        <strain evidence="2">cv. AL8/78</strain>
    </source>
</reference>
<accession>A0A453DG11</accession>
<evidence type="ECO:0000256" key="1">
    <source>
        <dbReference type="SAM" id="MobiDB-lite"/>
    </source>
</evidence>
<reference evidence="2" key="4">
    <citation type="submission" date="2019-03" db="UniProtKB">
        <authorList>
            <consortium name="EnsemblPlants"/>
        </authorList>
    </citation>
    <scope>IDENTIFICATION</scope>
</reference>
<name>A0A453DG11_AEGTS</name>
<evidence type="ECO:0000313" key="3">
    <source>
        <dbReference type="Proteomes" id="UP000015105"/>
    </source>
</evidence>
<dbReference type="Gramene" id="AET2Gv21229400.4">
    <property type="protein sequence ID" value="AET2Gv21229400.4"/>
    <property type="gene ID" value="AET2Gv21229400"/>
</dbReference>
<proteinExistence type="predicted"/>
<evidence type="ECO:0000313" key="2">
    <source>
        <dbReference type="EnsemblPlants" id="AET2Gv21229400.4"/>
    </source>
</evidence>
<organism evidence="2 3">
    <name type="scientific">Aegilops tauschii subsp. strangulata</name>
    <name type="common">Goatgrass</name>
    <dbReference type="NCBI Taxonomy" id="200361"/>
    <lineage>
        <taxon>Eukaryota</taxon>
        <taxon>Viridiplantae</taxon>
        <taxon>Streptophyta</taxon>
        <taxon>Embryophyta</taxon>
        <taxon>Tracheophyta</taxon>
        <taxon>Spermatophyta</taxon>
        <taxon>Magnoliopsida</taxon>
        <taxon>Liliopsida</taxon>
        <taxon>Poales</taxon>
        <taxon>Poaceae</taxon>
        <taxon>BOP clade</taxon>
        <taxon>Pooideae</taxon>
        <taxon>Triticodae</taxon>
        <taxon>Triticeae</taxon>
        <taxon>Triticinae</taxon>
        <taxon>Aegilops</taxon>
    </lineage>
</organism>
<feature type="region of interest" description="Disordered" evidence="1">
    <location>
        <begin position="104"/>
        <end position="126"/>
    </location>
</feature>
<feature type="compositionally biased region" description="Pro residues" evidence="1">
    <location>
        <begin position="17"/>
        <end position="35"/>
    </location>
</feature>
<dbReference type="AlphaFoldDB" id="A0A453DG11"/>
<keyword evidence="3" id="KW-1185">Reference proteome</keyword>
<dbReference type="EnsemblPlants" id="AET2Gv21229400.4">
    <property type="protein sequence ID" value="AET2Gv21229400.4"/>
    <property type="gene ID" value="AET2Gv21229400"/>
</dbReference>
<reference evidence="3" key="2">
    <citation type="journal article" date="2017" name="Nat. Plants">
        <title>The Aegilops tauschii genome reveals multiple impacts of transposons.</title>
        <authorList>
            <person name="Zhao G."/>
            <person name="Zou C."/>
            <person name="Li K."/>
            <person name="Wang K."/>
            <person name="Li T."/>
            <person name="Gao L."/>
            <person name="Zhang X."/>
            <person name="Wang H."/>
            <person name="Yang Z."/>
            <person name="Liu X."/>
            <person name="Jiang W."/>
            <person name="Mao L."/>
            <person name="Kong X."/>
            <person name="Jiao Y."/>
            <person name="Jia J."/>
        </authorList>
    </citation>
    <scope>NUCLEOTIDE SEQUENCE [LARGE SCALE GENOMIC DNA]</scope>
    <source>
        <strain evidence="3">cv. AL8/78</strain>
    </source>
</reference>
<protein>
    <submittedName>
        <fullName evidence="2">Uncharacterized protein</fullName>
    </submittedName>
</protein>
<feature type="compositionally biased region" description="Pro residues" evidence="1">
    <location>
        <begin position="44"/>
        <end position="53"/>
    </location>
</feature>
<reference evidence="2" key="3">
    <citation type="journal article" date="2017" name="Nature">
        <title>Genome sequence of the progenitor of the wheat D genome Aegilops tauschii.</title>
        <authorList>
            <person name="Luo M.C."/>
            <person name="Gu Y.Q."/>
            <person name="Puiu D."/>
            <person name="Wang H."/>
            <person name="Twardziok S.O."/>
            <person name="Deal K.R."/>
            <person name="Huo N."/>
            <person name="Zhu T."/>
            <person name="Wang L."/>
            <person name="Wang Y."/>
            <person name="McGuire P.E."/>
            <person name="Liu S."/>
            <person name="Long H."/>
            <person name="Ramasamy R.K."/>
            <person name="Rodriguez J.C."/>
            <person name="Van S.L."/>
            <person name="Yuan L."/>
            <person name="Wang Z."/>
            <person name="Xia Z."/>
            <person name="Xiao L."/>
            <person name="Anderson O.D."/>
            <person name="Ouyang S."/>
            <person name="Liang Y."/>
            <person name="Zimin A.V."/>
            <person name="Pertea G."/>
            <person name="Qi P."/>
            <person name="Bennetzen J.L."/>
            <person name="Dai X."/>
            <person name="Dawson M.W."/>
            <person name="Muller H.G."/>
            <person name="Kugler K."/>
            <person name="Rivarola-Duarte L."/>
            <person name="Spannagl M."/>
            <person name="Mayer K.F.X."/>
            <person name="Lu F.H."/>
            <person name="Bevan M.W."/>
            <person name="Leroy P."/>
            <person name="Li P."/>
            <person name="You F.M."/>
            <person name="Sun Q."/>
            <person name="Liu Z."/>
            <person name="Lyons E."/>
            <person name="Wicker T."/>
            <person name="Salzberg S.L."/>
            <person name="Devos K.M."/>
            <person name="Dvorak J."/>
        </authorList>
    </citation>
    <scope>NUCLEOTIDE SEQUENCE [LARGE SCALE GENOMIC DNA]</scope>
    <source>
        <strain evidence="2">cv. AL8/78</strain>
    </source>
</reference>
<reference evidence="3" key="1">
    <citation type="journal article" date="2014" name="Science">
        <title>Ancient hybridizations among the ancestral genomes of bread wheat.</title>
        <authorList>
            <consortium name="International Wheat Genome Sequencing Consortium,"/>
            <person name="Marcussen T."/>
            <person name="Sandve S.R."/>
            <person name="Heier L."/>
            <person name="Spannagl M."/>
            <person name="Pfeifer M."/>
            <person name="Jakobsen K.S."/>
            <person name="Wulff B.B."/>
            <person name="Steuernagel B."/>
            <person name="Mayer K.F."/>
            <person name="Olsen O.A."/>
        </authorList>
    </citation>
    <scope>NUCLEOTIDE SEQUENCE [LARGE SCALE GENOMIC DNA]</scope>
    <source>
        <strain evidence="3">cv. AL8/78</strain>
    </source>
</reference>
<dbReference type="Proteomes" id="UP000015105">
    <property type="component" value="Chromosome 2D"/>
</dbReference>
<feature type="region of interest" description="Disordered" evidence="1">
    <location>
        <begin position="1"/>
        <end position="72"/>
    </location>
</feature>
<sequence>LPPLPDPTCLAADASSLPPPAPTPARLSPPPPAVPALPRTALSPSPPPPPPPSGSQHPVPRAPAPAPSPFVLVRTPRAPARSLRPLPRYAVALLQRLVKSQPDLHNFWPGRARRRTPGPAHRLDPPLASRLFASNFGS</sequence>